<evidence type="ECO:0000256" key="2">
    <source>
        <dbReference type="ARBA" id="ARBA00022448"/>
    </source>
</evidence>
<feature type="transmembrane region" description="Helical" evidence="7">
    <location>
        <begin position="256"/>
        <end position="282"/>
    </location>
</feature>
<evidence type="ECO:0000256" key="7">
    <source>
        <dbReference type="SAM" id="Phobius"/>
    </source>
</evidence>
<dbReference type="STRING" id="391037.Sare_0417"/>
<feature type="transmembrane region" description="Helical" evidence="7">
    <location>
        <begin position="381"/>
        <end position="399"/>
    </location>
</feature>
<feature type="domain" description="Major facilitator superfamily (MFS) profile" evidence="8">
    <location>
        <begin position="16"/>
        <end position="404"/>
    </location>
</feature>
<dbReference type="Pfam" id="PF05977">
    <property type="entry name" value="MFS_3"/>
    <property type="match status" value="1"/>
</dbReference>
<keyword evidence="4 7" id="KW-0812">Transmembrane</keyword>
<gene>
    <name evidence="9" type="ordered locus">Sare_0417</name>
</gene>
<reference evidence="9" key="1">
    <citation type="submission" date="2007-10" db="EMBL/GenBank/DDBJ databases">
        <title>Complete sequence of Salinispora arenicola CNS-205.</title>
        <authorList>
            <consortium name="US DOE Joint Genome Institute"/>
            <person name="Copeland A."/>
            <person name="Lucas S."/>
            <person name="Lapidus A."/>
            <person name="Barry K."/>
            <person name="Glavina del Rio T."/>
            <person name="Dalin E."/>
            <person name="Tice H."/>
            <person name="Pitluck S."/>
            <person name="Foster B."/>
            <person name="Schmutz J."/>
            <person name="Larimer F."/>
            <person name="Land M."/>
            <person name="Hauser L."/>
            <person name="Kyrpides N."/>
            <person name="Ivanova N."/>
            <person name="Jensen P.R."/>
            <person name="Moore B.S."/>
            <person name="Penn K."/>
            <person name="Jenkins C."/>
            <person name="Udwary D."/>
            <person name="Xiang L."/>
            <person name="Gontang E."/>
            <person name="Richardson P."/>
        </authorList>
    </citation>
    <scope>NUCLEOTIDE SEQUENCE [LARGE SCALE GENOMIC DNA]</scope>
    <source>
        <strain evidence="9">CNS-205</strain>
    </source>
</reference>
<organism evidence="9">
    <name type="scientific">Salinispora arenicola (strain CNS-205)</name>
    <dbReference type="NCBI Taxonomy" id="391037"/>
    <lineage>
        <taxon>Bacteria</taxon>
        <taxon>Bacillati</taxon>
        <taxon>Actinomycetota</taxon>
        <taxon>Actinomycetes</taxon>
        <taxon>Micromonosporales</taxon>
        <taxon>Micromonosporaceae</taxon>
        <taxon>Salinispora</taxon>
    </lineage>
</organism>
<dbReference type="GO" id="GO:0005886">
    <property type="term" value="C:plasma membrane"/>
    <property type="evidence" value="ECO:0007669"/>
    <property type="project" value="UniProtKB-SubCell"/>
</dbReference>
<dbReference type="InterPro" id="IPR020846">
    <property type="entry name" value="MFS_dom"/>
</dbReference>
<dbReference type="PATRIC" id="fig|391037.6.peg.423"/>
<feature type="transmembrane region" description="Helical" evidence="7">
    <location>
        <begin position="20"/>
        <end position="44"/>
    </location>
</feature>
<feature type="transmembrane region" description="Helical" evidence="7">
    <location>
        <begin position="227"/>
        <end position="250"/>
    </location>
</feature>
<dbReference type="EMBL" id="CP000850">
    <property type="protein sequence ID" value="ABV96346.1"/>
    <property type="molecule type" value="Genomic_DNA"/>
</dbReference>
<name>A8LZI0_SALAI</name>
<dbReference type="KEGG" id="saq:Sare_0417"/>
<feature type="transmembrane region" description="Helical" evidence="7">
    <location>
        <begin position="357"/>
        <end position="375"/>
    </location>
</feature>
<feature type="transmembrane region" description="Helical" evidence="7">
    <location>
        <begin position="149"/>
        <end position="171"/>
    </location>
</feature>
<accession>A8LZI0</accession>
<feature type="transmembrane region" description="Helical" evidence="7">
    <location>
        <begin position="177"/>
        <end position="196"/>
    </location>
</feature>
<comment type="subcellular location">
    <subcellularLocation>
        <location evidence="1">Cell membrane</location>
        <topology evidence="1">Multi-pass membrane protein</topology>
    </subcellularLocation>
</comment>
<evidence type="ECO:0000256" key="5">
    <source>
        <dbReference type="ARBA" id="ARBA00022989"/>
    </source>
</evidence>
<dbReference type="SUPFAM" id="SSF103473">
    <property type="entry name" value="MFS general substrate transporter"/>
    <property type="match status" value="1"/>
</dbReference>
<dbReference type="eggNOG" id="COG2814">
    <property type="taxonomic scope" value="Bacteria"/>
</dbReference>
<dbReference type="Gene3D" id="1.20.1250.20">
    <property type="entry name" value="MFS general substrate transporter like domains"/>
    <property type="match status" value="1"/>
</dbReference>
<dbReference type="OrthoDB" id="145388at2"/>
<protein>
    <submittedName>
        <fullName evidence="9">Major facilitator superfamily MFS_1</fullName>
    </submittedName>
</protein>
<proteinExistence type="predicted"/>
<dbReference type="InterPro" id="IPR036259">
    <property type="entry name" value="MFS_trans_sf"/>
</dbReference>
<evidence type="ECO:0000256" key="4">
    <source>
        <dbReference type="ARBA" id="ARBA00022692"/>
    </source>
</evidence>
<keyword evidence="2" id="KW-0813">Transport</keyword>
<evidence type="ECO:0000259" key="8">
    <source>
        <dbReference type="PROSITE" id="PS50850"/>
    </source>
</evidence>
<sequence>MSSVVEAFVPARLGNRFRWLLASSWVTNLSDGIAVAAGPLLVASLTTNPILVSLAALLRWAPPLVFGLWAGVLSDRLDRRRIVLVANTVRLVTLVVLAGALVTDRVSVSAVLLMLALLATAEVFADNTTGTLTPMLVRREDLALANARVLAGFITLNTLAGPAVGAALFAAGRSLPFATNAVLIAAGLVLVSRLSLPPREPAAENRGVRRDIVAGIRWTVRHPAVRTLCLTTLVFNITYGAAWSILVLYATERLGLGAVGFGLISTATAVGGLLATVGYGWLTRRMSLGGIMRAGLVIETLTHFGLAVTTAPWVASAILFVFGAHAFAWGTTSMTIRQRAVPAHLLGRVNSIHTISAYGGLVIGSAIGGPLVALLGVTSPFWFAFAGSAVLVVLLWREFAHIAHTDDPAPTPAPAGSTAA</sequence>
<keyword evidence="5 7" id="KW-1133">Transmembrane helix</keyword>
<keyword evidence="3" id="KW-1003">Cell membrane</keyword>
<dbReference type="PANTHER" id="PTHR23513:SF6">
    <property type="entry name" value="MAJOR FACILITATOR SUPERFAMILY ASSOCIATED DOMAIN-CONTAINING PROTEIN"/>
    <property type="match status" value="1"/>
</dbReference>
<evidence type="ECO:0000256" key="6">
    <source>
        <dbReference type="ARBA" id="ARBA00023136"/>
    </source>
</evidence>
<feature type="transmembrane region" description="Helical" evidence="7">
    <location>
        <begin position="82"/>
        <end position="102"/>
    </location>
</feature>
<feature type="transmembrane region" description="Helical" evidence="7">
    <location>
        <begin position="108"/>
        <end position="128"/>
    </location>
</feature>
<dbReference type="HOGENOM" id="CLU_034180_13_0_11"/>
<dbReference type="PANTHER" id="PTHR23513">
    <property type="entry name" value="INTEGRAL MEMBRANE EFFLUX PROTEIN-RELATED"/>
    <property type="match status" value="1"/>
</dbReference>
<evidence type="ECO:0000256" key="1">
    <source>
        <dbReference type="ARBA" id="ARBA00004651"/>
    </source>
</evidence>
<dbReference type="InterPro" id="IPR010290">
    <property type="entry name" value="TM_effector"/>
</dbReference>
<dbReference type="CDD" id="cd06173">
    <property type="entry name" value="MFS_MefA_like"/>
    <property type="match status" value="1"/>
</dbReference>
<keyword evidence="6 7" id="KW-0472">Membrane</keyword>
<evidence type="ECO:0000256" key="3">
    <source>
        <dbReference type="ARBA" id="ARBA00022475"/>
    </source>
</evidence>
<dbReference type="PROSITE" id="PS50850">
    <property type="entry name" value="MFS"/>
    <property type="match status" value="1"/>
</dbReference>
<evidence type="ECO:0000313" key="9">
    <source>
        <dbReference type="EMBL" id="ABV96346.1"/>
    </source>
</evidence>
<dbReference type="AlphaFoldDB" id="A8LZI0"/>
<dbReference type="GO" id="GO:0022857">
    <property type="term" value="F:transmembrane transporter activity"/>
    <property type="evidence" value="ECO:0007669"/>
    <property type="project" value="InterPro"/>
</dbReference>
<feature type="transmembrane region" description="Helical" evidence="7">
    <location>
        <begin position="50"/>
        <end position="70"/>
    </location>
</feature>